<dbReference type="FunFam" id="2.130.10.10:FF:001298">
    <property type="entry name" value="WD repeat-containing protein 3 isoform A"/>
    <property type="match status" value="1"/>
</dbReference>
<dbReference type="PROSITE" id="PS50294">
    <property type="entry name" value="WD_REPEATS_REGION"/>
    <property type="match status" value="6"/>
</dbReference>
<dbReference type="GO" id="GO:0032040">
    <property type="term" value="C:small-subunit processome"/>
    <property type="evidence" value="ECO:0007669"/>
    <property type="project" value="TreeGrafter"/>
</dbReference>
<evidence type="ECO:0000256" key="5">
    <source>
        <dbReference type="SAM" id="MobiDB-lite"/>
    </source>
</evidence>
<feature type="repeat" description="WD" evidence="4">
    <location>
        <begin position="63"/>
        <end position="104"/>
    </location>
</feature>
<organism evidence="7 8">
    <name type="scientific">Dorcoceras hygrometricum</name>
    <dbReference type="NCBI Taxonomy" id="472368"/>
    <lineage>
        <taxon>Eukaryota</taxon>
        <taxon>Viridiplantae</taxon>
        <taxon>Streptophyta</taxon>
        <taxon>Embryophyta</taxon>
        <taxon>Tracheophyta</taxon>
        <taxon>Spermatophyta</taxon>
        <taxon>Magnoliopsida</taxon>
        <taxon>eudicotyledons</taxon>
        <taxon>Gunneridae</taxon>
        <taxon>Pentapetalae</taxon>
        <taxon>asterids</taxon>
        <taxon>lamiids</taxon>
        <taxon>Lamiales</taxon>
        <taxon>Gesneriaceae</taxon>
        <taxon>Didymocarpoideae</taxon>
        <taxon>Trichosporeae</taxon>
        <taxon>Loxocarpinae</taxon>
        <taxon>Dorcoceras</taxon>
    </lineage>
</organism>
<feature type="repeat" description="WD" evidence="4">
    <location>
        <begin position="449"/>
        <end position="482"/>
    </location>
</feature>
<reference evidence="7 8" key="1">
    <citation type="journal article" date="2015" name="Proc. Natl. Acad. Sci. U.S.A.">
        <title>The resurrection genome of Boea hygrometrica: A blueprint for survival of dehydration.</title>
        <authorList>
            <person name="Xiao L."/>
            <person name="Yang G."/>
            <person name="Zhang L."/>
            <person name="Yang X."/>
            <person name="Zhao S."/>
            <person name="Ji Z."/>
            <person name="Zhou Q."/>
            <person name="Hu M."/>
            <person name="Wang Y."/>
            <person name="Chen M."/>
            <person name="Xu Y."/>
            <person name="Jin H."/>
            <person name="Xiao X."/>
            <person name="Hu G."/>
            <person name="Bao F."/>
            <person name="Hu Y."/>
            <person name="Wan P."/>
            <person name="Li L."/>
            <person name="Deng X."/>
            <person name="Kuang T."/>
            <person name="Xiang C."/>
            <person name="Zhu J.K."/>
            <person name="Oliver M.J."/>
            <person name="He Y."/>
        </authorList>
    </citation>
    <scope>NUCLEOTIDE SEQUENCE [LARGE SCALE GENOMIC DNA]</scope>
    <source>
        <strain evidence="8">cv. XS01</strain>
    </source>
</reference>
<evidence type="ECO:0000256" key="3">
    <source>
        <dbReference type="ARBA" id="ARBA00038229"/>
    </source>
</evidence>
<evidence type="ECO:0000313" key="8">
    <source>
        <dbReference type="Proteomes" id="UP000250235"/>
    </source>
</evidence>
<feature type="compositionally biased region" description="Basic and acidic residues" evidence="5">
    <location>
        <begin position="900"/>
        <end position="911"/>
    </location>
</feature>
<evidence type="ECO:0000256" key="1">
    <source>
        <dbReference type="ARBA" id="ARBA00022574"/>
    </source>
</evidence>
<feature type="repeat" description="WD" evidence="4">
    <location>
        <begin position="147"/>
        <end position="188"/>
    </location>
</feature>
<feature type="repeat" description="WD" evidence="4">
    <location>
        <begin position="600"/>
        <end position="641"/>
    </location>
</feature>
<dbReference type="PROSITE" id="PS00678">
    <property type="entry name" value="WD_REPEATS_1"/>
    <property type="match status" value="2"/>
</dbReference>
<feature type="repeat" description="WD" evidence="4">
    <location>
        <begin position="368"/>
        <end position="408"/>
    </location>
</feature>
<dbReference type="Pfam" id="PF25172">
    <property type="entry name" value="Beta-prop_WDR3_2nd"/>
    <property type="match status" value="1"/>
</dbReference>
<sequence>MVKSYLRYEAAASFGVIVSVDCNITYDSFGKHLLVGALEKLGVWNVRQGVCSKFLAPTPSSSSRGRSLAVTSIAASSSPSLIASGYADGSIRIWDSEKETCETTLNGHKKAVTVLRYNKMGSLLASGSKDNDIILWDVVAEAGLFRLCGHRDQVTDLVFLDASKKLVSSSKDKFLRVWDLETQHCTQIVSGHHSEIWSIDVDPTETYLVSGSADPELRFFTVKKDFDKKDTGSDNMEYGLDNAKKNTPNKWDVLKPFGEVLRQNKDRVATVRFNKFGNMLACQVSGTMVELFRVLGDSESRRKAKRRINRKEKKSSEGKSESAENGNSVAEEASEILVTAPDVFKLLQTVRAGKKTSMATTKTSVIELQGHRSDVRSVTLSSDNTLLMSTSHSAIKIWNPSTGSCLRTIDSGYGICGLFVPGNKYAIIGTKSGMLEIIDVRSGSCLEVVEAHGGPVNSIVPTADGFVTGSADHDVKFWEYQTVTKPGQDSKQLAVSPVRNLNMGDEVVVIAVSPEGKHIAVALLNFKVKRISNLLQLGTVFNDRNVFFLDSLKLFLPLYGHNSLVLCMDISSDGDLIVTGSSNKDLKVWGLDFGNIRSSTYAHEDSVMAVKFVKNTHYVFSVGKDSLVKYWDADKLELLLSLEGHHSAIWCLAISNRGDFVVTGSHDRSIRRWDRTEEPFFIEEEKEKRFEEMLESEREKSYAPTEEPPEEGSVVSVGKRTGETVTAVDSMLEALDIAEEELKRISDYEDEKSQGKLSDFRPNILMLGLSPSEYVLRAVSSVHTNDLEQAFLALPFVDSLRILSYLKDWVNIPDKVELVCRVATMILQIHHNQLVATVSARPVLSILKGILHKRIKECKDTLGFNLAAMEHLKHMMATKSDAPFRDAKTKLLEIRSQYLKRAESSGQTKEERRRKKKKKKMDSDHVWS</sequence>
<dbReference type="PANTHER" id="PTHR19853">
    <property type="entry name" value="WD REPEAT CONTAINING PROTEIN 3 WDR3"/>
    <property type="match status" value="1"/>
</dbReference>
<feature type="domain" description="Small-subunit processome Utp12" evidence="6">
    <location>
        <begin position="772"/>
        <end position="873"/>
    </location>
</feature>
<dbReference type="GO" id="GO:0034388">
    <property type="term" value="C:Pwp2p-containing subcomplex of 90S preribosome"/>
    <property type="evidence" value="ECO:0007669"/>
    <property type="project" value="TreeGrafter"/>
</dbReference>
<dbReference type="InterPro" id="IPR007148">
    <property type="entry name" value="SSU_processome_Utp12"/>
</dbReference>
<keyword evidence="2" id="KW-0677">Repeat</keyword>
<dbReference type="InterPro" id="IPR051570">
    <property type="entry name" value="TBC1_cilium_biogenesis"/>
</dbReference>
<keyword evidence="1 4" id="KW-0853">WD repeat</keyword>
<dbReference type="InterPro" id="IPR036322">
    <property type="entry name" value="WD40_repeat_dom_sf"/>
</dbReference>
<name>A0A2Z7B9N6_9LAMI</name>
<dbReference type="PROSITE" id="PS50082">
    <property type="entry name" value="WD_REPEATS_2"/>
    <property type="match status" value="9"/>
</dbReference>
<dbReference type="Gene3D" id="2.130.10.10">
    <property type="entry name" value="YVTN repeat-like/Quinoprotein amine dehydrogenase"/>
    <property type="match status" value="4"/>
</dbReference>
<feature type="region of interest" description="Disordered" evidence="5">
    <location>
        <begin position="900"/>
        <end position="928"/>
    </location>
</feature>
<protein>
    <submittedName>
        <fullName evidence="7">Transducin family protein</fullName>
    </submittedName>
</protein>
<dbReference type="GO" id="GO:0030515">
    <property type="term" value="F:snoRNA binding"/>
    <property type="evidence" value="ECO:0007669"/>
    <property type="project" value="TreeGrafter"/>
</dbReference>
<dbReference type="PRINTS" id="PR00320">
    <property type="entry name" value="GPROTEINBRPT"/>
</dbReference>
<feature type="repeat" description="WD" evidence="4">
    <location>
        <begin position="642"/>
        <end position="674"/>
    </location>
</feature>
<dbReference type="OrthoDB" id="407922at2759"/>
<feature type="compositionally biased region" description="Basic residues" evidence="5">
    <location>
        <begin position="302"/>
        <end position="313"/>
    </location>
</feature>
<feature type="region of interest" description="Disordered" evidence="5">
    <location>
        <begin position="693"/>
        <end position="717"/>
    </location>
</feature>
<feature type="repeat" description="WD" evidence="4">
    <location>
        <begin position="558"/>
        <end position="599"/>
    </location>
</feature>
<proteinExistence type="inferred from homology"/>
<dbReference type="CDD" id="cd00200">
    <property type="entry name" value="WD40"/>
    <property type="match status" value="2"/>
</dbReference>
<accession>A0A2Z7B9N6</accession>
<dbReference type="SMART" id="SM00320">
    <property type="entry name" value="WD40"/>
    <property type="match status" value="11"/>
</dbReference>
<feature type="region of interest" description="Disordered" evidence="5">
    <location>
        <begin position="302"/>
        <end position="328"/>
    </location>
</feature>
<evidence type="ECO:0000313" key="7">
    <source>
        <dbReference type="EMBL" id="KZV28459.1"/>
    </source>
</evidence>
<feature type="repeat" description="WD" evidence="4">
    <location>
        <begin position="105"/>
        <end position="138"/>
    </location>
</feature>
<dbReference type="SUPFAM" id="SSF50978">
    <property type="entry name" value="WD40 repeat-like"/>
    <property type="match status" value="2"/>
</dbReference>
<dbReference type="GO" id="GO:0030490">
    <property type="term" value="P:maturation of SSU-rRNA"/>
    <property type="evidence" value="ECO:0007669"/>
    <property type="project" value="TreeGrafter"/>
</dbReference>
<keyword evidence="8" id="KW-1185">Reference proteome</keyword>
<dbReference type="InterPro" id="IPR001680">
    <property type="entry name" value="WD40_rpt"/>
</dbReference>
<dbReference type="InterPro" id="IPR019775">
    <property type="entry name" value="WD40_repeat_CS"/>
</dbReference>
<evidence type="ECO:0000256" key="2">
    <source>
        <dbReference type="ARBA" id="ARBA00022737"/>
    </source>
</evidence>
<gene>
    <name evidence="7" type="ORF">F511_03262</name>
</gene>
<dbReference type="InterPro" id="IPR015943">
    <property type="entry name" value="WD40/YVTN_repeat-like_dom_sf"/>
</dbReference>
<dbReference type="Proteomes" id="UP000250235">
    <property type="component" value="Unassembled WGS sequence"/>
</dbReference>
<dbReference type="Pfam" id="PF25173">
    <property type="entry name" value="Beta-prop_WDR3_1st"/>
    <property type="match status" value="1"/>
</dbReference>
<dbReference type="InterPro" id="IPR020472">
    <property type="entry name" value="WD40_PAC1"/>
</dbReference>
<dbReference type="Pfam" id="PF04003">
    <property type="entry name" value="Utp12"/>
    <property type="match status" value="1"/>
</dbReference>
<dbReference type="EMBL" id="KV010132">
    <property type="protein sequence ID" value="KZV28459.1"/>
    <property type="molecule type" value="Genomic_DNA"/>
</dbReference>
<dbReference type="PANTHER" id="PTHR19853:SF0">
    <property type="entry name" value="WD REPEAT-CONTAINING PROTEIN 3"/>
    <property type="match status" value="1"/>
</dbReference>
<evidence type="ECO:0000256" key="4">
    <source>
        <dbReference type="PROSITE-ProRule" id="PRU00221"/>
    </source>
</evidence>
<dbReference type="AlphaFoldDB" id="A0A2Z7B9N6"/>
<feature type="repeat" description="WD" evidence="4">
    <location>
        <begin position="189"/>
        <end position="223"/>
    </location>
</feature>
<evidence type="ECO:0000259" key="6">
    <source>
        <dbReference type="Pfam" id="PF04003"/>
    </source>
</evidence>
<comment type="similarity">
    <text evidence="3">Belongs to the WD repeat WDR3/UTP12 family.</text>
</comment>